<dbReference type="EMBL" id="CADCVX010000167">
    <property type="protein sequence ID" value="CAA9494282.1"/>
    <property type="molecule type" value="Genomic_DNA"/>
</dbReference>
<reference evidence="1" key="1">
    <citation type="submission" date="2020-02" db="EMBL/GenBank/DDBJ databases">
        <authorList>
            <person name="Meier V. D."/>
        </authorList>
    </citation>
    <scope>NUCLEOTIDE SEQUENCE</scope>
    <source>
        <strain evidence="1">AVDCRST_MAG91</strain>
    </source>
</reference>
<sequence length="96" mass="9812">ALEAVEDGRVAGIGAGADYEPAIAGPRGRRAVKTPTGMTLTKAAFEGARSLMIVGRGVEARAAVERAISDGPLSRAPIGRILADIEVDADILWSAA</sequence>
<organism evidence="1">
    <name type="scientific">uncultured Sphingomonadaceae bacterium</name>
    <dbReference type="NCBI Taxonomy" id="169976"/>
    <lineage>
        <taxon>Bacteria</taxon>
        <taxon>Pseudomonadati</taxon>
        <taxon>Pseudomonadota</taxon>
        <taxon>Alphaproteobacteria</taxon>
        <taxon>Sphingomonadales</taxon>
        <taxon>Sphingomonadaceae</taxon>
        <taxon>environmental samples</taxon>
    </lineage>
</organism>
<evidence type="ECO:0000313" key="1">
    <source>
        <dbReference type="EMBL" id="CAA9494282.1"/>
    </source>
</evidence>
<proteinExistence type="predicted"/>
<name>A0A6J4SAN9_9SPHN</name>
<dbReference type="AlphaFoldDB" id="A0A6J4SAN9"/>
<gene>
    <name evidence="1" type="ORF">AVDCRST_MAG91-710</name>
</gene>
<protein>
    <recommendedName>
        <fullName evidence="2">6-phosphogluconolactonase, eukaryotic type</fullName>
    </recommendedName>
</protein>
<feature type="non-terminal residue" evidence="1">
    <location>
        <position position="1"/>
    </location>
</feature>
<accession>A0A6J4SAN9</accession>
<evidence type="ECO:0008006" key="2">
    <source>
        <dbReference type="Google" id="ProtNLM"/>
    </source>
</evidence>